<dbReference type="GO" id="GO:0002376">
    <property type="term" value="P:immune system process"/>
    <property type="evidence" value="ECO:0007669"/>
    <property type="project" value="UniProtKB-ARBA"/>
</dbReference>
<dbReference type="InterPro" id="IPR036116">
    <property type="entry name" value="FN3_sf"/>
</dbReference>
<dbReference type="GO" id="GO:0005886">
    <property type="term" value="C:plasma membrane"/>
    <property type="evidence" value="ECO:0007669"/>
    <property type="project" value="UniProtKB-SubCell"/>
</dbReference>
<evidence type="ECO:0000256" key="6">
    <source>
        <dbReference type="ARBA" id="ARBA00022729"/>
    </source>
</evidence>
<evidence type="ECO:0000256" key="18">
    <source>
        <dbReference type="SAM" id="MobiDB-lite"/>
    </source>
</evidence>
<dbReference type="InterPro" id="IPR003531">
    <property type="entry name" value="Hempt_rcpt_S_F1_CS"/>
</dbReference>
<dbReference type="SUPFAM" id="SSF49265">
    <property type="entry name" value="Fibronectin type III"/>
    <property type="match status" value="2"/>
</dbReference>
<comment type="subcellular location">
    <subcellularLocation>
        <location evidence="2">Cell membrane</location>
        <topology evidence="2">Single-pass type I membrane protein</topology>
    </subcellularLocation>
    <subcellularLocation>
        <location evidence="1">Cell surface</location>
    </subcellularLocation>
</comment>
<keyword evidence="9" id="KW-1015">Disulfide bond</keyword>
<gene>
    <name evidence="22" type="ORF">LTLLF_206165</name>
</gene>
<evidence type="ECO:0000256" key="8">
    <source>
        <dbReference type="ARBA" id="ARBA00023136"/>
    </source>
</evidence>
<dbReference type="InterPro" id="IPR048648">
    <property type="entry name" value="CRLF2-like_D2"/>
</dbReference>
<evidence type="ECO:0000256" key="10">
    <source>
        <dbReference type="ARBA" id="ARBA00023170"/>
    </source>
</evidence>
<dbReference type="PANTHER" id="PTHR33887:SF4">
    <property type="entry name" value="AB2-183"/>
    <property type="match status" value="1"/>
</dbReference>
<feature type="signal peptide" evidence="20">
    <location>
        <begin position="1"/>
        <end position="24"/>
    </location>
</feature>
<dbReference type="Gene3D" id="2.60.40.10">
    <property type="entry name" value="Immunoglobulins"/>
    <property type="match status" value="2"/>
</dbReference>
<keyword evidence="7 19" id="KW-1133">Transmembrane helix</keyword>
<feature type="domain" description="Fibronectin type-III" evidence="21">
    <location>
        <begin position="150"/>
        <end position="247"/>
    </location>
</feature>
<name>A0A8J6L4W4_MICOH</name>
<evidence type="ECO:0000256" key="20">
    <source>
        <dbReference type="SAM" id="SignalP"/>
    </source>
</evidence>
<organism evidence="22 23">
    <name type="scientific">Microtus ochrogaster</name>
    <name type="common">Prairie vole</name>
    <dbReference type="NCBI Taxonomy" id="79684"/>
    <lineage>
        <taxon>Eukaryota</taxon>
        <taxon>Metazoa</taxon>
        <taxon>Chordata</taxon>
        <taxon>Craniata</taxon>
        <taxon>Vertebrata</taxon>
        <taxon>Euteleostomi</taxon>
        <taxon>Mammalia</taxon>
        <taxon>Eutheria</taxon>
        <taxon>Euarchontoglires</taxon>
        <taxon>Glires</taxon>
        <taxon>Rodentia</taxon>
        <taxon>Myomorpha</taxon>
        <taxon>Muroidea</taxon>
        <taxon>Cricetidae</taxon>
        <taxon>Arvicolinae</taxon>
        <taxon>Microtus</taxon>
    </lineage>
</organism>
<evidence type="ECO:0000313" key="23">
    <source>
        <dbReference type="Proteomes" id="UP000710432"/>
    </source>
</evidence>
<dbReference type="Pfam" id="PF21605">
    <property type="entry name" value="CRLF2-like_D2"/>
    <property type="match status" value="1"/>
</dbReference>
<dbReference type="FunFam" id="2.60.40.10:FF:000754">
    <property type="entry name" value="Cytokine receptor common subunit gamma"/>
    <property type="match status" value="1"/>
</dbReference>
<evidence type="ECO:0000256" key="1">
    <source>
        <dbReference type="ARBA" id="ARBA00004241"/>
    </source>
</evidence>
<dbReference type="InterPro" id="IPR039471">
    <property type="entry name" value="CXorf65-like"/>
</dbReference>
<comment type="similarity">
    <text evidence="3">Belongs to the type I cytokine receptor family. Type 5 subfamily.</text>
</comment>
<keyword evidence="11" id="KW-0325">Glycoprotein</keyword>
<protein>
    <recommendedName>
        <fullName evidence="14">Cytokine receptor common subunit gamma</fullName>
    </recommendedName>
    <alternativeName>
        <fullName evidence="15">Interleukin-2 receptor subunit gamma</fullName>
    </alternativeName>
    <alternativeName>
        <fullName evidence="16">gammaC</fullName>
    </alternativeName>
    <alternativeName>
        <fullName evidence="17">p64</fullName>
    </alternativeName>
</protein>
<dbReference type="GO" id="GO:0009986">
    <property type="term" value="C:cell surface"/>
    <property type="evidence" value="ECO:0007669"/>
    <property type="project" value="UniProtKB-SubCell"/>
</dbReference>
<dbReference type="PROSITE" id="PS50853">
    <property type="entry name" value="FN3"/>
    <property type="match status" value="1"/>
</dbReference>
<accession>A0A8J6L4W4</accession>
<evidence type="ECO:0000256" key="16">
    <source>
        <dbReference type="ARBA" id="ARBA00080422"/>
    </source>
</evidence>
<dbReference type="GO" id="GO:0004896">
    <property type="term" value="F:cytokine receptor activity"/>
    <property type="evidence" value="ECO:0007669"/>
    <property type="project" value="InterPro"/>
</dbReference>
<evidence type="ECO:0000256" key="15">
    <source>
        <dbReference type="ARBA" id="ARBA00077928"/>
    </source>
</evidence>
<feature type="chain" id="PRO_5035149500" description="Cytokine receptor common subunit gamma" evidence="20">
    <location>
        <begin position="25"/>
        <end position="511"/>
    </location>
</feature>
<comment type="function">
    <text evidence="12">Common subunit for the receptors for a variety of interleukins. Probably in association with IL15RA, involved in the stimulation of neutrophil phagocytosis by IL15.</text>
</comment>
<dbReference type="InterPro" id="IPR003961">
    <property type="entry name" value="FN3_dom"/>
</dbReference>
<comment type="caution">
    <text evidence="22">The sequence shown here is derived from an EMBL/GenBank/DDBJ whole genome shotgun (WGS) entry which is preliminary data.</text>
</comment>
<keyword evidence="6 20" id="KW-0732">Signal</keyword>
<feature type="compositionally biased region" description="Low complexity" evidence="18">
    <location>
        <begin position="464"/>
        <end position="477"/>
    </location>
</feature>
<evidence type="ECO:0000256" key="7">
    <source>
        <dbReference type="ARBA" id="ARBA00022989"/>
    </source>
</evidence>
<dbReference type="Proteomes" id="UP000710432">
    <property type="component" value="Unassembled WGS sequence"/>
</dbReference>
<dbReference type="SMART" id="SM00060">
    <property type="entry name" value="FN3"/>
    <property type="match status" value="1"/>
</dbReference>
<dbReference type="FunFam" id="2.60.40.10:FF:001183">
    <property type="entry name" value="Cytokine receptor common subunit gamma"/>
    <property type="match status" value="1"/>
</dbReference>
<evidence type="ECO:0000256" key="3">
    <source>
        <dbReference type="ARBA" id="ARBA00008159"/>
    </source>
</evidence>
<evidence type="ECO:0000256" key="11">
    <source>
        <dbReference type="ARBA" id="ARBA00023180"/>
    </source>
</evidence>
<evidence type="ECO:0000256" key="4">
    <source>
        <dbReference type="ARBA" id="ARBA00022475"/>
    </source>
</evidence>
<dbReference type="Pfam" id="PF22012">
    <property type="entry name" value="TSLPR_D1"/>
    <property type="match status" value="1"/>
</dbReference>
<dbReference type="AlphaFoldDB" id="A0A8J6L4W4"/>
<dbReference type="InterPro" id="IPR013783">
    <property type="entry name" value="Ig-like_fold"/>
</dbReference>
<evidence type="ECO:0000256" key="5">
    <source>
        <dbReference type="ARBA" id="ARBA00022692"/>
    </source>
</evidence>
<evidence type="ECO:0000256" key="14">
    <source>
        <dbReference type="ARBA" id="ARBA00069530"/>
    </source>
</evidence>
<evidence type="ECO:0000313" key="22">
    <source>
        <dbReference type="EMBL" id="KAH0520478.1"/>
    </source>
</evidence>
<evidence type="ECO:0000256" key="9">
    <source>
        <dbReference type="ARBA" id="ARBA00023157"/>
    </source>
</evidence>
<keyword evidence="8 19" id="KW-0472">Membrane</keyword>
<keyword evidence="10 22" id="KW-0675">Receptor</keyword>
<proteinExistence type="inferred from homology"/>
<keyword evidence="4" id="KW-1003">Cell membrane</keyword>
<evidence type="ECO:0000256" key="12">
    <source>
        <dbReference type="ARBA" id="ARBA00056919"/>
    </source>
</evidence>
<evidence type="ECO:0000256" key="2">
    <source>
        <dbReference type="ARBA" id="ARBA00004251"/>
    </source>
</evidence>
<dbReference type="CDD" id="cd00063">
    <property type="entry name" value="FN3"/>
    <property type="match status" value="1"/>
</dbReference>
<dbReference type="Pfam" id="PF15874">
    <property type="entry name" value="Il2rg"/>
    <property type="match status" value="1"/>
</dbReference>
<dbReference type="EMBL" id="JAATJU010000800">
    <property type="protein sequence ID" value="KAH0520478.1"/>
    <property type="molecule type" value="Genomic_DNA"/>
</dbReference>
<comment type="subunit">
    <text evidence="13">The gamma subunit is common to the IL2, IL4, IL7, IL15, IL21 and probably also the IL13 receptors. Interacts with SHB upon interleukin stimulation. Interacts with IL9.</text>
</comment>
<feature type="transmembrane region" description="Helical" evidence="19">
    <location>
        <begin position="257"/>
        <end position="277"/>
    </location>
</feature>
<sequence>MLKPLLPPRSFLLLQLLLLGEGWSSKVLMPSGNEDTKTGFFHGHISVPPRPLPEVQCFVFNVEYMNCTWNSSSEPQPINLTLHYRYQRSDNKFRECRHYLFSEEITSGCQIQKEEIQLYQTFVVQLQDPQRPQRQAEQKLNLQNLVIPWAPENLTLYNLSESQLELSWKSTYTEHCLQHLVQYRSDRDRSWTEQIVDQNPRFSLPSVDGQKLYTFRVRSRFNPLCGSAQHWSKWSQPIHWGSETAKENPSVFALEAVLIPVGSMGLIITLIFVYCWLERAMPRIPTIKNLEDLVTEYNGNFSAWSGVSKGLTESLQPDYSERFCLVNNQEFLVNSNCSVLLLLHYIRKKMGLRKTDTIDLCDETGTMKLLFLTKTPGDYASKFLTARNTYYVCKVERGAAGTRIENSYKAVVPLLKNPEPELVESLRTQCDFLERSRIKMLRTLEAKRLAAMESSVNLSARSPKSGGTQQSVSQSSQQKKDSFSPYLHKGFSRLQAPGTLRVDLSDNRGLE</sequence>
<reference evidence="22" key="1">
    <citation type="submission" date="2020-03" db="EMBL/GenBank/DDBJ databases">
        <title>Studies in the Genomics of Life Span.</title>
        <authorList>
            <person name="Glass D."/>
        </authorList>
    </citation>
    <scope>NUCLEOTIDE SEQUENCE</scope>
    <source>
        <strain evidence="22">LTLLF</strain>
        <tissue evidence="22">Muscle</tissue>
    </source>
</reference>
<dbReference type="PANTHER" id="PTHR33887">
    <property type="entry name" value="PB1 DOMAIN-CONTAINING PROTEIN"/>
    <property type="match status" value="1"/>
</dbReference>
<evidence type="ECO:0000256" key="19">
    <source>
        <dbReference type="SAM" id="Phobius"/>
    </source>
</evidence>
<evidence type="ECO:0000256" key="13">
    <source>
        <dbReference type="ARBA" id="ARBA00063799"/>
    </source>
</evidence>
<evidence type="ECO:0000256" key="17">
    <source>
        <dbReference type="ARBA" id="ARBA00080689"/>
    </source>
</evidence>
<evidence type="ECO:0000259" key="21">
    <source>
        <dbReference type="PROSITE" id="PS50853"/>
    </source>
</evidence>
<keyword evidence="5 19" id="KW-0812">Transmembrane</keyword>
<dbReference type="InterPro" id="IPR053856">
    <property type="entry name" value="TSLPR_D1"/>
</dbReference>
<feature type="region of interest" description="Disordered" evidence="18">
    <location>
        <begin position="455"/>
        <end position="484"/>
    </location>
</feature>
<dbReference type="PROSITE" id="PS01355">
    <property type="entry name" value="HEMATOPO_REC_S_F1"/>
    <property type="match status" value="1"/>
</dbReference>